<dbReference type="GO" id="GO:0035198">
    <property type="term" value="F:miRNA binding"/>
    <property type="evidence" value="ECO:0007669"/>
    <property type="project" value="InterPro"/>
</dbReference>
<dbReference type="InterPro" id="IPR013087">
    <property type="entry name" value="Znf_C2H2_type"/>
</dbReference>
<protein>
    <submittedName>
        <fullName evidence="5">Helicase with zinc finger domain 2-like</fullName>
    </submittedName>
</protein>
<reference evidence="5" key="1">
    <citation type="submission" date="2025-08" db="UniProtKB">
        <authorList>
            <consortium name="RefSeq"/>
        </authorList>
    </citation>
    <scope>IDENTIFICATION</scope>
    <source>
        <tissue evidence="5">Gonads</tissue>
    </source>
</reference>
<keyword evidence="1" id="KW-0479">Metal-binding</keyword>
<dbReference type="SUPFAM" id="SSF52540">
    <property type="entry name" value="P-loop containing nucleoside triphosphate hydrolases"/>
    <property type="match status" value="1"/>
</dbReference>
<dbReference type="Gene3D" id="3.30.160.60">
    <property type="entry name" value="Classic Zinc Finger"/>
    <property type="match status" value="2"/>
</dbReference>
<dbReference type="GO" id="GO:0035196">
    <property type="term" value="P:miRNA processing"/>
    <property type="evidence" value="ECO:0007669"/>
    <property type="project" value="TreeGrafter"/>
</dbReference>
<name>A0A1S3IV89_LINAN</name>
<dbReference type="InterPro" id="IPR041677">
    <property type="entry name" value="DNA2/NAM7_AAA_11"/>
</dbReference>
<dbReference type="InterPro" id="IPR039691">
    <property type="entry name" value="ZC3H7A/B"/>
</dbReference>
<dbReference type="STRING" id="7574.A0A1S3IV89"/>
<feature type="domain" description="C3H1-type" evidence="3">
    <location>
        <begin position="869"/>
        <end position="898"/>
    </location>
</feature>
<evidence type="ECO:0000313" key="4">
    <source>
        <dbReference type="Proteomes" id="UP000085678"/>
    </source>
</evidence>
<dbReference type="Gene3D" id="3.40.50.300">
    <property type="entry name" value="P-loop containing nucleotide triphosphate hydrolases"/>
    <property type="match status" value="2"/>
</dbReference>
<feature type="zinc finger region" description="C3H1-type" evidence="1">
    <location>
        <begin position="869"/>
        <end position="898"/>
    </location>
</feature>
<dbReference type="InterPro" id="IPR041679">
    <property type="entry name" value="DNA2/NAM7-like_C"/>
</dbReference>
<dbReference type="GeneID" id="106167791"/>
<keyword evidence="1" id="KW-0863">Zinc-finger</keyword>
<accession>A0A1S3IV89</accession>
<feature type="compositionally biased region" description="Polar residues" evidence="2">
    <location>
        <begin position="2219"/>
        <end position="2228"/>
    </location>
</feature>
<dbReference type="InterPro" id="IPR012340">
    <property type="entry name" value="NA-bd_OB-fold"/>
</dbReference>
<dbReference type="GO" id="GO:0008270">
    <property type="term" value="F:zinc ion binding"/>
    <property type="evidence" value="ECO:0007669"/>
    <property type="project" value="UniProtKB-KW"/>
</dbReference>
<dbReference type="InterPro" id="IPR056787">
    <property type="entry name" value="OB_HELZ2"/>
</dbReference>
<feature type="region of interest" description="Disordered" evidence="2">
    <location>
        <begin position="2219"/>
        <end position="2241"/>
    </location>
</feature>
<evidence type="ECO:0000256" key="1">
    <source>
        <dbReference type="PROSITE-ProRule" id="PRU00723"/>
    </source>
</evidence>
<keyword evidence="1" id="KW-0862">Zinc</keyword>
<dbReference type="Pfam" id="PF13087">
    <property type="entry name" value="AAA_12"/>
    <property type="match status" value="1"/>
</dbReference>
<dbReference type="InterPro" id="IPR011990">
    <property type="entry name" value="TPR-like_helical_dom_sf"/>
</dbReference>
<dbReference type="InterPro" id="IPR036236">
    <property type="entry name" value="Znf_C2H2_sf"/>
</dbReference>
<feature type="region of interest" description="Disordered" evidence="2">
    <location>
        <begin position="15"/>
        <end position="46"/>
    </location>
</feature>
<evidence type="ECO:0000256" key="2">
    <source>
        <dbReference type="SAM" id="MobiDB-lite"/>
    </source>
</evidence>
<keyword evidence="4" id="KW-1185">Reference proteome</keyword>
<dbReference type="Pfam" id="PF12874">
    <property type="entry name" value="zf-met"/>
    <property type="match status" value="2"/>
</dbReference>
<dbReference type="Pfam" id="PF25049">
    <property type="entry name" value="OB_HELZ2"/>
    <property type="match status" value="1"/>
</dbReference>
<dbReference type="InterPro" id="IPR003604">
    <property type="entry name" value="Matrin/U1-like-C_Znf_C2H2"/>
</dbReference>
<dbReference type="SMART" id="SM00451">
    <property type="entry name" value="ZnF_U1"/>
    <property type="match status" value="2"/>
</dbReference>
<dbReference type="RefSeq" id="XP_013402115.2">
    <property type="nucleotide sequence ID" value="XM_013546661.2"/>
</dbReference>
<dbReference type="PANTHER" id="PTHR14928:SF14">
    <property type="entry name" value="ACETAZOLAMIDE CONFERRING RESISTANCE PROTEIN ZAM"/>
    <property type="match status" value="1"/>
</dbReference>
<proteinExistence type="predicted"/>
<dbReference type="SUPFAM" id="SSF50249">
    <property type="entry name" value="Nucleic acid-binding proteins"/>
    <property type="match status" value="2"/>
</dbReference>
<dbReference type="GO" id="GO:0004386">
    <property type="term" value="F:helicase activity"/>
    <property type="evidence" value="ECO:0007669"/>
    <property type="project" value="InterPro"/>
</dbReference>
<dbReference type="CDD" id="cd18808">
    <property type="entry name" value="SF1_C_Upf1"/>
    <property type="match status" value="1"/>
</dbReference>
<dbReference type="OrthoDB" id="5988104at2759"/>
<organism evidence="4 5">
    <name type="scientific">Lingula anatina</name>
    <name type="common">Brachiopod</name>
    <name type="synonym">Lingula unguis</name>
    <dbReference type="NCBI Taxonomy" id="7574"/>
    <lineage>
        <taxon>Eukaryota</taxon>
        <taxon>Metazoa</taxon>
        <taxon>Spiralia</taxon>
        <taxon>Lophotrochozoa</taxon>
        <taxon>Brachiopoda</taxon>
        <taxon>Linguliformea</taxon>
        <taxon>Lingulata</taxon>
        <taxon>Lingulida</taxon>
        <taxon>Linguloidea</taxon>
        <taxon>Lingulidae</taxon>
        <taxon>Lingula</taxon>
    </lineage>
</organism>
<dbReference type="PANTHER" id="PTHR14928">
    <property type="entry name" value="MICRO-RNA BINDING ZINC FINGER CCCH DOMAIN-CONTAINING PROTEIN 7"/>
    <property type="match status" value="1"/>
</dbReference>
<evidence type="ECO:0000259" key="3">
    <source>
        <dbReference type="PROSITE" id="PS50103"/>
    </source>
</evidence>
<dbReference type="InterPro" id="IPR027417">
    <property type="entry name" value="P-loop_NTPase"/>
</dbReference>
<dbReference type="Gene3D" id="1.25.40.10">
    <property type="entry name" value="Tetratricopeptide repeat domain"/>
    <property type="match status" value="1"/>
</dbReference>
<dbReference type="SUPFAM" id="SSF57667">
    <property type="entry name" value="beta-beta-alpha zinc fingers"/>
    <property type="match status" value="2"/>
</dbReference>
<sequence>MISLLLFLSGDVEMNPGPPMYQPEHSDGKQPRKTEASRAQQQQGTGLRESILKGEKYMEKGCWQEATDVFNKLIYCVPPLGDPSLTCRLFCNRARCHLSQGFVLLAVKDVHSALNYSKPRCLQAEEIPMILKLQREIETCLNFHQFSPLDFLHEDEIKYLRESKDQTIHACLSGEPLTALLWNRTVIALGTRLCDALDYQELLIALKLHHALFCLCHIERITEESQLLQEKELFLEEACKQCKEVIQIITRWKTSSINMQVYLFDAHHKLAQIMLRLKKFDQALKEVNAAIEMNQCQETLALDAIFNLKSEIEKKMKNMEAREKPKKLQVNLRQTLPADENAEEALASRETECLQQSIKAEDKIRETPSKAGCFTCDVCNVICNGQQQYHQHCSGSKHQQKLLQRQKDLDTGSVKREPQTFDQNKTNQTNVGTEIVGRLRVDEPNDAEGQNPIKTMVGHLKREHSTLQGPEQGMTSPADASSVSGNSIQSLAAQISTALGAPYRAMVGCSKCTEKVENEEKFSLRVGTTSHLCTRNMLLVQNQNKPLSHWVEIRLRTSHKSFAGNYVMCGAVIANGKCCHGDSCTFARSEEERNLWNLEKKEQFSILSFFERLKGFSAPEEKGPAVAASASQLSISSILIKHGGQFKVVCRDCFQRKPPVISKKRPGRSICEDPKCHEWVMGSNVLIHQKKVGGEMETLVINPKPTIPGDFALCKKGKLCVDETCKTKLAHSVVEQDVWQYEDKMGIDRKQLQAEVTSKRQAGIQRKRMASLPETIPDSVEQTLKRTDSMSSITSCFSTDEQLRNINCPYDLSWCCRKCFEEGRVAGPNRTESKCSASRHPWSSNTKICVYNSRGRKAFEIRDCPSIPNDTFKLCRGIEQKGKCSYWGGPCRFPHSLEEKEIWEWQKKNNVATQEELVMVSQRNRTTRKSSKDSSTSHVLQWGTNTIGKQVFCEICCVTCNSHAQYQKHCASDKHKANLDSTVDLDASYKHRKPPLGVYNGKFELCENPGACDLGNYCPQAHSEEELQEWKMRHDEKKRRMKINRDKKQLDYVNRLMEEYKDFGGAVLKDHLEDVDVEVNGVACPAGIVKEEFTDGRLDYEWQFDVTAKVNLKKISLLLHTGRVNFCLRSSNKDFADGEEFCTDVAKNKYSIPVLFHSHVPVGSFEQWLILDFGEKPHLQIKLLVDLAQENEMKELQSARQQIMTDEMFRNVELEPFPKCKLTSGLITEFLNRQKRLQTNPAVKVQSLTAVDEYTTHLNQHNYKHCLKRWLDLEELEMEKLLQSPGACDLGNYCPQAHSEEELQEWKMRHDEKKRRMKINRDKKQLDYVNRLMEEYKDFGGAVLKDHLEDVDVKVNGVACPAGIVKEEFTDGRLDYEWQFDVTAKVNLKKISLLLHTGRVNFCLRSSNKDFADGEEFCTDVAKNKYSIPVLFHSHVPVGSFEQWLILDFGEKPHLQIKLLVDLAQENEMKELQSARQQIMTDEMFRNVELEPFPKCKLTSGLITEFLNRQKRLQTNPAVKVQSLTAVDEHTTHLNQHNYKHCLKRWLDLEELEMEKLLQRSMLQTTCKLLPFEDGGENVPCDCIEARAPVPPELSCDGKQGHLIANHVKKVYVMAVEPTACKAYEAVLIKGQYRQGTAVLVDQGSSIRMVLSPTCSAELQLYGKPEVDLKISFQLDKENLRLMGFAVDMFGHVDQLFPDISKINPALVSVEDKPVSMSKNFEEKNLQIVNHLLSKKTGYIKQPPLIVYGPFGSGKTYTLSQAMLNMISVTQQRCLICCKSDSAADIYILKYLQPFLKERGKTVSVLRVYGDQKSICDVRTDILQYCEHDDTKLTYPSESRLQKSNIIITTLKSSILLFDTSVSGKFTHILIDEAAQAIEPESLIPLLLANKDTVLCLTGDHMQVTPNVYCNAVRPWLQQTMFQRLFKLYEKEKDTNYKVVLSGNYRNCQEILDFVSDVFYKTKLCSRREIPTFEDYFPLSFYMVQGKQEHSQCGMSYYNTAEAEAIASETEKLFKSWPLAEQIDSEEIAILTPYYEQVKCIRNALKGKDLGHHSRKVVVDVIENAQGNEYWAVLLSTVCTKQKLISDKKQKGHHLGVLSDPKLLSTAFTRARSLVMVIGDPLALCSVGLCQSVWKRYLDISAQHEGVKPANVNLQWIEKSLEQFHSYIMSENEMQDTMIMRPGSPSFSDTVLSNVSKDSGISSGYSQYSGSEVSICSTQTESSRSNSPCPVGRDGYAESDIGNPDTDAIMKALQKEYDQKTAKIPLKSRSILDIEYGDIDVKAASNTIYDRKHIDIWLQNRNLDIDTYSEESDCSGDMCLDYFDYFSSRGLKPYYECLEPHLLRNKLEEDPDRYKRCIFQIDTSQEATCIPVQRDVSVDKIKIYGRQRCGRAFSGEEVVVDIFDLPIDPVDPSTGEIVKRGRVLGVLAHLPLLKEYKLICSVDDYNCSLMKPICKTMPKVVIFNKHGGENSVSVYRVKEGRDNEAKMELVYTEMIKPQSKHNRLFIVRYLTWKDHCRYPLGVVVDVKPAANSLENGLELLKIQYRLTHQFTAQSRKLLHTIYGNNYKIPSNELDSRKDFRSIYTFTIDPLNAKDFDDALSCVGNK</sequence>
<dbReference type="SUPFAM" id="SSF48452">
    <property type="entry name" value="TPR-like"/>
    <property type="match status" value="1"/>
</dbReference>
<dbReference type="PROSITE" id="PS50103">
    <property type="entry name" value="ZF_C3H1"/>
    <property type="match status" value="1"/>
</dbReference>
<gene>
    <name evidence="5" type="primary">LOC106167791</name>
</gene>
<feature type="compositionally biased region" description="Basic and acidic residues" evidence="2">
    <location>
        <begin position="405"/>
        <end position="419"/>
    </location>
</feature>
<dbReference type="InterPro" id="IPR047187">
    <property type="entry name" value="SF1_C_Upf1"/>
</dbReference>
<dbReference type="InterPro" id="IPR000571">
    <property type="entry name" value="Znf_CCCH"/>
</dbReference>
<feature type="region of interest" description="Disordered" evidence="2">
    <location>
        <begin position="404"/>
        <end position="426"/>
    </location>
</feature>
<evidence type="ECO:0000313" key="5">
    <source>
        <dbReference type="RefSeq" id="XP_013402115.2"/>
    </source>
</evidence>
<dbReference type="Pfam" id="PF13086">
    <property type="entry name" value="AAA_11"/>
    <property type="match status" value="1"/>
</dbReference>
<dbReference type="InParanoid" id="A0A1S3IV89"/>
<dbReference type="Proteomes" id="UP000085678">
    <property type="component" value="Unplaced"/>
</dbReference>
<dbReference type="KEGG" id="lak:106167791"/>
<feature type="compositionally biased region" description="Basic and acidic residues" evidence="2">
    <location>
        <begin position="24"/>
        <end position="36"/>
    </location>
</feature>